<evidence type="ECO:0000313" key="2">
    <source>
        <dbReference type="Proteomes" id="UP000267524"/>
    </source>
</evidence>
<keyword evidence="2" id="KW-1185">Reference proteome</keyword>
<proteinExistence type="predicted"/>
<dbReference type="AlphaFoldDB" id="A0A3M7LFA2"/>
<dbReference type="EMBL" id="QWIV01000013">
    <property type="protein sequence ID" value="RMZ60216.1"/>
    <property type="molecule type" value="Genomic_DNA"/>
</dbReference>
<evidence type="ECO:0000313" key="1">
    <source>
        <dbReference type="EMBL" id="RMZ60216.1"/>
    </source>
</evidence>
<protein>
    <submittedName>
        <fullName evidence="1">Uncharacterized protein</fullName>
    </submittedName>
</protein>
<organism evidence="1 2">
    <name type="scientific">Chryseobacterium nematophagum</name>
    <dbReference type="NCBI Taxonomy" id="2305228"/>
    <lineage>
        <taxon>Bacteria</taxon>
        <taxon>Pseudomonadati</taxon>
        <taxon>Bacteroidota</taxon>
        <taxon>Flavobacteriia</taxon>
        <taxon>Flavobacteriales</taxon>
        <taxon>Weeksellaceae</taxon>
        <taxon>Chryseobacterium group</taxon>
        <taxon>Chryseobacterium</taxon>
    </lineage>
</organism>
<sequence length="246" mass="28200">MFTSKISIILSILAGTTLFFTQQLHSALQLRNSNLWRGVEISSGLIYTGYVSLSNENFYGGFWAGGNTDGSYKEFDNYLGYKNKHVLIELWDVYNFSPNADYNNKEFFNYNARETGRLWDLRAFYTISSKIPLILGWSTVVFGRDRNKENTSNKYSSFVSAEYPLYKNEEEDLQVNGRVGYGFALNNTNGEKSHLLAKKAGFNEISLVISKKISLWDYKLPIGIWGMWNPVGNNAYLQFSVQIYSF</sequence>
<comment type="caution">
    <text evidence="1">The sequence shown here is derived from an EMBL/GenBank/DDBJ whole genome shotgun (WGS) entry which is preliminary data.</text>
</comment>
<reference evidence="1 2" key="1">
    <citation type="submission" date="2018-08" db="EMBL/GenBank/DDBJ databases">
        <title>Chryseobacterium nematophagum: a novel matrix digesting pathogen of nematodes.</title>
        <authorList>
            <person name="Page A."/>
            <person name="Roberts M."/>
            <person name="Felix M.-A."/>
            <person name="Weir W."/>
        </authorList>
    </citation>
    <scope>NUCLEOTIDE SEQUENCE [LARGE SCALE GENOMIC DNA]</scope>
    <source>
        <strain evidence="1 2">JUb275</strain>
    </source>
</reference>
<dbReference type="Proteomes" id="UP000267524">
    <property type="component" value="Unassembled WGS sequence"/>
</dbReference>
<gene>
    <name evidence="1" type="ORF">D1632_08385</name>
</gene>
<name>A0A3M7LFA2_9FLAO</name>
<accession>A0A3M7LFA2</accession>